<gene>
    <name evidence="6" type="ORF">CBYS24578_00002400</name>
</gene>
<dbReference type="GO" id="GO:0009277">
    <property type="term" value="C:fungal-type cell wall"/>
    <property type="evidence" value="ECO:0007669"/>
    <property type="project" value="TreeGrafter"/>
</dbReference>
<evidence type="ECO:0000256" key="5">
    <source>
        <dbReference type="SAM" id="SignalP"/>
    </source>
</evidence>
<evidence type="ECO:0000256" key="2">
    <source>
        <dbReference type="ARBA" id="ARBA00022729"/>
    </source>
</evidence>
<evidence type="ECO:0000313" key="7">
    <source>
        <dbReference type="Proteomes" id="UP000754883"/>
    </source>
</evidence>
<evidence type="ECO:0000256" key="1">
    <source>
        <dbReference type="ARBA" id="ARBA00004196"/>
    </source>
</evidence>
<dbReference type="GO" id="GO:0031505">
    <property type="term" value="P:fungal-type cell wall organization"/>
    <property type="evidence" value="ECO:0007669"/>
    <property type="project" value="TreeGrafter"/>
</dbReference>
<comment type="caution">
    <text evidence="6">The sequence shown here is derived from an EMBL/GenBank/DDBJ whole genome shotgun (WGS) entry which is preliminary data.</text>
</comment>
<feature type="transmembrane region" description="Helical" evidence="4">
    <location>
        <begin position="372"/>
        <end position="394"/>
    </location>
</feature>
<dbReference type="PANTHER" id="PTHR31018">
    <property type="entry name" value="SPORULATION-SPECIFIC PROTEIN-RELATED"/>
    <property type="match status" value="1"/>
</dbReference>
<feature type="signal peptide" evidence="5">
    <location>
        <begin position="1"/>
        <end position="18"/>
    </location>
</feature>
<keyword evidence="4" id="KW-1133">Transmembrane helix</keyword>
<keyword evidence="3" id="KW-0325">Glycoprotein</keyword>
<dbReference type="OrthoDB" id="536881at2759"/>
<accession>A0A9N9Y9J9</accession>
<comment type="subcellular location">
    <subcellularLocation>
        <location evidence="1">Cell envelope</location>
    </subcellularLocation>
</comment>
<keyword evidence="4" id="KW-0472">Membrane</keyword>
<reference evidence="6" key="1">
    <citation type="submission" date="2021-10" db="EMBL/GenBank/DDBJ databases">
        <authorList>
            <person name="Piombo E."/>
        </authorList>
    </citation>
    <scope>NUCLEOTIDE SEQUENCE</scope>
</reference>
<organism evidence="6 7">
    <name type="scientific">Clonostachys byssicola</name>
    <dbReference type="NCBI Taxonomy" id="160290"/>
    <lineage>
        <taxon>Eukaryota</taxon>
        <taxon>Fungi</taxon>
        <taxon>Dikarya</taxon>
        <taxon>Ascomycota</taxon>
        <taxon>Pezizomycotina</taxon>
        <taxon>Sordariomycetes</taxon>
        <taxon>Hypocreomycetidae</taxon>
        <taxon>Hypocreales</taxon>
        <taxon>Bionectriaceae</taxon>
        <taxon>Clonostachys</taxon>
    </lineage>
</organism>
<feature type="chain" id="PRO_5040266329" description="Protein ecm33" evidence="5">
    <location>
        <begin position="19"/>
        <end position="395"/>
    </location>
</feature>
<keyword evidence="4" id="KW-0812">Transmembrane</keyword>
<dbReference type="EMBL" id="CABFNO020001553">
    <property type="protein sequence ID" value="CAG9999354.1"/>
    <property type="molecule type" value="Genomic_DNA"/>
</dbReference>
<dbReference type="Proteomes" id="UP000754883">
    <property type="component" value="Unassembled WGS sequence"/>
</dbReference>
<dbReference type="GO" id="GO:0005886">
    <property type="term" value="C:plasma membrane"/>
    <property type="evidence" value="ECO:0007669"/>
    <property type="project" value="TreeGrafter"/>
</dbReference>
<dbReference type="AlphaFoldDB" id="A0A9N9Y9J9"/>
<dbReference type="InterPro" id="IPR051648">
    <property type="entry name" value="CWI-Assembly_Regulator"/>
</dbReference>
<sequence length="395" mass="41236">MRSTTILGLAGLASLAAGLTLRTAADCDKDWKITSADATLACDTLTGSITVDSSLSGSLNISGPKKITGDLTIKNATNLISITSTSIATIGGAFTLEDLNQVQSIKFSSLDSINEVSIVKAPALRSLVFGSDGVTKASTVRITNTNLDNLSSFKLSTVDSLTINDNPQMAQYDSALSNITTELVIRDNGENMEISMTNLTKAGEIQIGSAKSLKVPALKSANSVKFEANDQLESFSAPNLTEVKNAVSFTNNPKLTNVSFPVLTKITGDLKIVNNTEIKILDGFPVLASVETMYLGGSFEEIDMPKLSSVNGLANASSTTDIQEFCKFFDSLKSANKIKGSGSKCTSNYQDANGKSNNTSSGNNTSSNNDSAAGFVGVNVAVLGLALVAGVAHLL</sequence>
<dbReference type="PANTHER" id="PTHR31018:SF3">
    <property type="entry name" value="RECEPTOR PROTEIN-TYROSINE KINASE"/>
    <property type="match status" value="1"/>
</dbReference>
<keyword evidence="2 5" id="KW-0732">Signal</keyword>
<evidence type="ECO:0000256" key="4">
    <source>
        <dbReference type="SAM" id="Phobius"/>
    </source>
</evidence>
<dbReference type="GO" id="GO:0009986">
    <property type="term" value="C:cell surface"/>
    <property type="evidence" value="ECO:0007669"/>
    <property type="project" value="TreeGrafter"/>
</dbReference>
<proteinExistence type="predicted"/>
<evidence type="ECO:0000256" key="3">
    <source>
        <dbReference type="ARBA" id="ARBA00023180"/>
    </source>
</evidence>
<protein>
    <recommendedName>
        <fullName evidence="8">Protein ecm33</fullName>
    </recommendedName>
</protein>
<dbReference type="SUPFAM" id="SSF52058">
    <property type="entry name" value="L domain-like"/>
    <property type="match status" value="1"/>
</dbReference>
<evidence type="ECO:0008006" key="8">
    <source>
        <dbReference type="Google" id="ProtNLM"/>
    </source>
</evidence>
<evidence type="ECO:0000313" key="6">
    <source>
        <dbReference type="EMBL" id="CAG9999354.1"/>
    </source>
</evidence>
<keyword evidence="7" id="KW-1185">Reference proteome</keyword>
<name>A0A9N9Y9J9_9HYPO</name>